<dbReference type="Proteomes" id="UP000240493">
    <property type="component" value="Unassembled WGS sequence"/>
</dbReference>
<dbReference type="Pfam" id="PF05699">
    <property type="entry name" value="Dimer_Tnp_hAT"/>
    <property type="match status" value="1"/>
</dbReference>
<organism evidence="2 3">
    <name type="scientific">Trichoderma asperellum (strain ATCC 204424 / CBS 433.97 / NBRC 101777)</name>
    <dbReference type="NCBI Taxonomy" id="1042311"/>
    <lineage>
        <taxon>Eukaryota</taxon>
        <taxon>Fungi</taxon>
        <taxon>Dikarya</taxon>
        <taxon>Ascomycota</taxon>
        <taxon>Pezizomycotina</taxon>
        <taxon>Sordariomycetes</taxon>
        <taxon>Hypocreomycetidae</taxon>
        <taxon>Hypocreales</taxon>
        <taxon>Hypocreaceae</taxon>
        <taxon>Trichoderma</taxon>
    </lineage>
</organism>
<dbReference type="InterPro" id="IPR008906">
    <property type="entry name" value="HATC_C_dom"/>
</dbReference>
<evidence type="ECO:0000313" key="2">
    <source>
        <dbReference type="EMBL" id="PTB34737.1"/>
    </source>
</evidence>
<protein>
    <recommendedName>
        <fullName evidence="1">HAT C-terminal dimerisation domain-containing protein</fullName>
    </recommendedName>
</protein>
<dbReference type="AlphaFoldDB" id="A0A2T3YQE8"/>
<dbReference type="PANTHER" id="PTHR47611">
    <property type="entry name" value="HAT DIMERISATION DOMAIN, C-TERMINAL"/>
    <property type="match status" value="1"/>
</dbReference>
<dbReference type="PANTHER" id="PTHR47611:SF1">
    <property type="entry name" value="CCHC-TYPE DOMAIN-CONTAINING PROTEIN"/>
    <property type="match status" value="1"/>
</dbReference>
<dbReference type="EMBL" id="KZ679310">
    <property type="protein sequence ID" value="PTB34737.1"/>
    <property type="molecule type" value="Genomic_DNA"/>
</dbReference>
<feature type="non-terminal residue" evidence="2">
    <location>
        <position position="1"/>
    </location>
</feature>
<evidence type="ECO:0000259" key="1">
    <source>
        <dbReference type="Pfam" id="PF05699"/>
    </source>
</evidence>
<dbReference type="SUPFAM" id="SSF53098">
    <property type="entry name" value="Ribonuclease H-like"/>
    <property type="match status" value="1"/>
</dbReference>
<dbReference type="GO" id="GO:0046983">
    <property type="term" value="F:protein dimerization activity"/>
    <property type="evidence" value="ECO:0007669"/>
    <property type="project" value="InterPro"/>
</dbReference>
<gene>
    <name evidence="2" type="ORF">M441DRAFT_154995</name>
</gene>
<sequence>KLNFNKFPILSILARHYLAIPATSAAIESVFSISNNIITKLRNRLKPSFVKEIILLKN</sequence>
<keyword evidence="3" id="KW-1185">Reference proteome</keyword>
<proteinExistence type="predicted"/>
<dbReference type="InterPro" id="IPR012337">
    <property type="entry name" value="RNaseH-like_sf"/>
</dbReference>
<dbReference type="OrthoDB" id="3560146at2759"/>
<evidence type="ECO:0000313" key="3">
    <source>
        <dbReference type="Proteomes" id="UP000240493"/>
    </source>
</evidence>
<name>A0A2T3YQE8_TRIA4</name>
<feature type="domain" description="HAT C-terminal dimerisation" evidence="1">
    <location>
        <begin position="3"/>
        <end position="57"/>
    </location>
</feature>
<reference evidence="2 3" key="1">
    <citation type="submission" date="2016-07" db="EMBL/GenBank/DDBJ databases">
        <title>Multiple horizontal gene transfer events from other fungi enriched the ability of initially mycotrophic Trichoderma (Ascomycota) to feed on dead plant biomass.</title>
        <authorList>
            <consortium name="DOE Joint Genome Institute"/>
            <person name="Aerts A."/>
            <person name="Atanasova L."/>
            <person name="Chenthamara K."/>
            <person name="Zhang J."/>
            <person name="Grujic M."/>
            <person name="Henrissat B."/>
            <person name="Kuo A."/>
            <person name="Salamov A."/>
            <person name="Lipzen A."/>
            <person name="Labutti K."/>
            <person name="Barry K."/>
            <person name="Miao Y."/>
            <person name="Rahimi M.J."/>
            <person name="Shen Q."/>
            <person name="Grigoriev I.V."/>
            <person name="Kubicek C.P."/>
            <person name="Druzhinina I.S."/>
        </authorList>
    </citation>
    <scope>NUCLEOTIDE SEQUENCE [LARGE SCALE GENOMIC DNA]</scope>
    <source>
        <strain evidence="2 3">CBS 433.97</strain>
    </source>
</reference>
<accession>A0A2T3YQE8</accession>